<comment type="caution">
    <text evidence="4">The sequence shown here is derived from an EMBL/GenBank/DDBJ whole genome shotgun (WGS) entry which is preliminary data.</text>
</comment>
<evidence type="ECO:0000256" key="1">
    <source>
        <dbReference type="ARBA" id="ARBA00022729"/>
    </source>
</evidence>
<evidence type="ECO:0000259" key="3">
    <source>
        <dbReference type="Pfam" id="PF13205"/>
    </source>
</evidence>
<proteinExistence type="predicted"/>
<feature type="domain" description="SbsA Ig-like" evidence="3">
    <location>
        <begin position="612"/>
        <end position="709"/>
    </location>
</feature>
<gene>
    <name evidence="4" type="ORF">SAJA_08630</name>
</gene>
<keyword evidence="5" id="KW-1185">Reference proteome</keyword>
<keyword evidence="1" id="KW-0732">Signal</keyword>
<protein>
    <recommendedName>
        <fullName evidence="3">SbsA Ig-like domain-containing protein</fullName>
    </recommendedName>
</protein>
<dbReference type="Gene3D" id="2.60.40.1220">
    <property type="match status" value="1"/>
</dbReference>
<name>A0A423PRG6_9GAMM</name>
<feature type="compositionally biased region" description="Polar residues" evidence="2">
    <location>
        <begin position="926"/>
        <end position="944"/>
    </location>
</feature>
<reference evidence="4 5" key="1">
    <citation type="submission" date="2013-10" db="EMBL/GenBank/DDBJ databases">
        <title>Salinisphaera japonica YTM-1 Genome Sequencing.</title>
        <authorList>
            <person name="Lai Q."/>
            <person name="Li C."/>
            <person name="Shao Z."/>
        </authorList>
    </citation>
    <scope>NUCLEOTIDE SEQUENCE [LARGE SCALE GENOMIC DNA]</scope>
    <source>
        <strain evidence="4 5">YTM-1</strain>
    </source>
</reference>
<evidence type="ECO:0000256" key="2">
    <source>
        <dbReference type="SAM" id="MobiDB-lite"/>
    </source>
</evidence>
<dbReference type="InterPro" id="IPR014755">
    <property type="entry name" value="Cu-Rt/internalin_Ig-like"/>
</dbReference>
<evidence type="ECO:0000313" key="4">
    <source>
        <dbReference type="EMBL" id="ROO28158.1"/>
    </source>
</evidence>
<organism evidence="4 5">
    <name type="scientific">Salinisphaera japonica YTM-1</name>
    <dbReference type="NCBI Taxonomy" id="1209778"/>
    <lineage>
        <taxon>Bacteria</taxon>
        <taxon>Pseudomonadati</taxon>
        <taxon>Pseudomonadota</taxon>
        <taxon>Gammaproteobacteria</taxon>
        <taxon>Salinisphaerales</taxon>
        <taxon>Salinisphaeraceae</taxon>
        <taxon>Salinisphaera</taxon>
    </lineage>
</organism>
<dbReference type="Proteomes" id="UP000285310">
    <property type="component" value="Unassembled WGS sequence"/>
</dbReference>
<dbReference type="InParanoid" id="A0A423PRG6"/>
<feature type="region of interest" description="Disordered" evidence="2">
    <location>
        <begin position="901"/>
        <end position="956"/>
    </location>
</feature>
<dbReference type="PROSITE" id="PS51257">
    <property type="entry name" value="PROKAR_LIPOPROTEIN"/>
    <property type="match status" value="1"/>
</dbReference>
<dbReference type="Pfam" id="PF13205">
    <property type="entry name" value="Big_5"/>
    <property type="match status" value="1"/>
</dbReference>
<accession>A0A423PRG6</accession>
<sequence length="1289" mass="133439">MRVCIVGAVVATTFTACDSGDGGDNGGVGQPDSGAAVGAIDANAPAGLAFSYPIDGQTDVYPGTTIVFAFSGEAEGDVALIDTESGQALPAAVVAQGNGIYNIRPADSDARMAPATTYAVVARGRIGDDDNTAFEDGESLFAFTTAPAIGASVADDFTLVNFPSGSDAGFPIAGTALPFTQFNTVRARFSQAVDVSHVKLCRGTETLGQDGCSVAVTGADGRNVAGRLNVAGRDLVFDPGTIAPDPANQNADQYANDDLAADTRYSVDFGDEFVSTSGASLSGTASFSIRPLAINTGDRVDVVQRLRIGNIGDDDDDTSPVTGRTANNIELASQLIGRYDLAAVPSPEQGGLQVRLAAFNGPRFGGTIPTLLPRGQKFLLKDFNLALGSRLGDDGTFDEAVVDTPADLDGMQIQFANDSDVYLLANDLSNIGSPARVTQRLDLNIFGQVAPNSPIAALANGVVNQTALNILASGVAVPQENGDISLVLYGSFPISVNADGRAAVNFELELTLPASTDDQPRIMADMTNPRITAQYPSACTYTFNVADTDNEQLFESGDIVGGLTGTTTLSATESNCISVLNERRVVSAGEQETDFLDDFDPDATYNATRPVADSLPLGASPSLLFSEPVDPASLVGNVTLVADENSSPVTVRMHAEGASVVIDPVRRLAPDTAYTLRVNSRVTDMSGNPVALAGDFPDSAIVSSVKFTTEPMVIPFDEAGDPVAVSDDVNEAVFQTAPFVTAISVGLACPLIPESGDYLDGGDVAGRCVGDTPSEQAVTIPAVIPFFPVAVEQAASPTRRYDVFSQPVNAPIEVYFSKPVQKATISLADGCLSGGSGNDNADATIAIQRMDGSGNCERAVPGQLSTLGNGALTTGFAFQPARPFERGARYWVVICGSASGDDDGQENDCTSGRTIMGQSGLALNTDPLTGTGTRRDGQANQPGLNTDDVPGGGDDVPGTVVVSCFVSNEEAGGPDIRMPFNGVPATPDYATTVRALPKTDTNGNGFLDNTPTAESQIEDPTAKVISGVNSGNDRGPSTTVFNDAYGRERVQVANAVYARTLNSFAQFGFGSEVAPAEAGFLGGERPIVLGPALSGSDCNVNNIRLENDTPVVSNGSPNSCIPIDLPPGGLLTLTSLPALGATPTGRLLLRFPNRVVDGQATGQPQRGYIVPKCSGTFPASGEVESFDYDYSPCFVADLQLTLNAPDTVFSAGQGLGIEQQDISLQVFGPVAFEQDGRLVIATRNSRAFAITAKLGFAGNTGPLDAPIPAGYQTLQLIGPALHGGLAFPQ</sequence>
<feature type="compositionally biased region" description="Polar residues" evidence="2">
    <location>
        <begin position="907"/>
        <end position="917"/>
    </location>
</feature>
<dbReference type="EMBL" id="AYKG01000023">
    <property type="protein sequence ID" value="ROO28158.1"/>
    <property type="molecule type" value="Genomic_DNA"/>
</dbReference>
<dbReference type="InterPro" id="IPR032812">
    <property type="entry name" value="SbsA_Ig"/>
</dbReference>
<evidence type="ECO:0000313" key="5">
    <source>
        <dbReference type="Proteomes" id="UP000285310"/>
    </source>
</evidence>